<evidence type="ECO:0000256" key="1">
    <source>
        <dbReference type="SAM" id="MobiDB-lite"/>
    </source>
</evidence>
<protein>
    <submittedName>
        <fullName evidence="2">Uncharacterized protein</fullName>
    </submittedName>
</protein>
<gene>
    <name evidence="2" type="ORF">ATJ93_1002</name>
</gene>
<sequence length="264" mass="29093">MSHDSSERDAAERLPHAEGGSWPVKGFDGTERQTTYIGMASHESGDADIESTALVYDERDETVFQAVIDEDNQRLVPKNGTERELESDGSLAETLAAFGDRLEWDSLSEFARERLQDADESRKSAPEPITFTRSNTSAAADHNLEFSGSYRYRTTGGQVRTVERTLEVTLDDSDDPARAAVDVTEQVTQSTALSNQQDRADAARLGTSETAFTIDLTSAATEGRLEAVIEEWCQEWHIPHVALSVEASSEDTEPIEDRSTEEDA</sequence>
<dbReference type="OrthoDB" id="204608at2157"/>
<feature type="compositionally biased region" description="Acidic residues" evidence="1">
    <location>
        <begin position="248"/>
        <end position="264"/>
    </location>
</feature>
<evidence type="ECO:0000313" key="3">
    <source>
        <dbReference type="Proteomes" id="UP000283805"/>
    </source>
</evidence>
<dbReference type="AlphaFoldDB" id="A0A419WR83"/>
<dbReference type="Proteomes" id="UP000283805">
    <property type="component" value="Unassembled WGS sequence"/>
</dbReference>
<organism evidence="2 3">
    <name type="scientific">Halopiger aswanensis</name>
    <dbReference type="NCBI Taxonomy" id="148449"/>
    <lineage>
        <taxon>Archaea</taxon>
        <taxon>Methanobacteriati</taxon>
        <taxon>Methanobacteriota</taxon>
        <taxon>Stenosarchaea group</taxon>
        <taxon>Halobacteria</taxon>
        <taxon>Halobacteriales</taxon>
        <taxon>Natrialbaceae</taxon>
        <taxon>Halopiger</taxon>
    </lineage>
</organism>
<dbReference type="RefSeq" id="WP_120243475.1">
    <property type="nucleotide sequence ID" value="NZ_RAPO01000001.1"/>
</dbReference>
<keyword evidence="3" id="KW-1185">Reference proteome</keyword>
<feature type="compositionally biased region" description="Basic and acidic residues" evidence="1">
    <location>
        <begin position="1"/>
        <end position="16"/>
    </location>
</feature>
<name>A0A419WR83_9EURY</name>
<evidence type="ECO:0000313" key="2">
    <source>
        <dbReference type="EMBL" id="RKD98003.1"/>
    </source>
</evidence>
<proteinExistence type="predicted"/>
<dbReference type="EMBL" id="RAPO01000001">
    <property type="protein sequence ID" value="RKD98003.1"/>
    <property type="molecule type" value="Genomic_DNA"/>
</dbReference>
<comment type="caution">
    <text evidence="2">The sequence shown here is derived from an EMBL/GenBank/DDBJ whole genome shotgun (WGS) entry which is preliminary data.</text>
</comment>
<feature type="region of interest" description="Disordered" evidence="1">
    <location>
        <begin position="1"/>
        <end position="44"/>
    </location>
</feature>
<reference evidence="2 3" key="1">
    <citation type="submission" date="2018-09" db="EMBL/GenBank/DDBJ databases">
        <title>Genomic Encyclopedia of Archaeal and Bacterial Type Strains, Phase II (KMG-II): from individual species to whole genera.</title>
        <authorList>
            <person name="Goeker M."/>
        </authorList>
    </citation>
    <scope>NUCLEOTIDE SEQUENCE [LARGE SCALE GENOMIC DNA]</scope>
    <source>
        <strain evidence="2 3">DSM 13151</strain>
    </source>
</reference>
<feature type="region of interest" description="Disordered" evidence="1">
    <location>
        <begin position="243"/>
        <end position="264"/>
    </location>
</feature>
<accession>A0A419WR83</accession>